<keyword evidence="1" id="KW-0547">Nucleotide-binding</keyword>
<dbReference type="PANTHER" id="PTHR30580:SF0">
    <property type="entry name" value="PRIMOSOMAL PROTEIN N"/>
    <property type="match status" value="1"/>
</dbReference>
<dbReference type="PANTHER" id="PTHR30580">
    <property type="entry name" value="PRIMOSOMAL PROTEIN N"/>
    <property type="match status" value="1"/>
</dbReference>
<dbReference type="InterPro" id="IPR041222">
    <property type="entry name" value="PriA_3primeBD"/>
</dbReference>
<feature type="domain" description="Primosomal protein N' 3' DNA-binding" evidence="4">
    <location>
        <begin position="16"/>
        <end position="97"/>
    </location>
</feature>
<dbReference type="InterPro" id="IPR027417">
    <property type="entry name" value="P-loop_NTPase"/>
</dbReference>
<comment type="caution">
    <text evidence="5">The sequence shown here is derived from an EMBL/GenBank/DDBJ whole genome shotgun (WGS) entry which is preliminary data.</text>
</comment>
<dbReference type="GO" id="GO:0006302">
    <property type="term" value="P:double-strand break repair"/>
    <property type="evidence" value="ECO:0007669"/>
    <property type="project" value="TreeGrafter"/>
</dbReference>
<dbReference type="GO" id="GO:0005524">
    <property type="term" value="F:ATP binding"/>
    <property type="evidence" value="ECO:0007669"/>
    <property type="project" value="UniProtKB-KW"/>
</dbReference>
<dbReference type="GO" id="GO:0003677">
    <property type="term" value="F:DNA binding"/>
    <property type="evidence" value="ECO:0007669"/>
    <property type="project" value="UniProtKB-KW"/>
</dbReference>
<dbReference type="AlphaFoldDB" id="A0A1F7ULF7"/>
<dbReference type="GO" id="GO:0006270">
    <property type="term" value="P:DNA replication initiation"/>
    <property type="evidence" value="ECO:0007669"/>
    <property type="project" value="TreeGrafter"/>
</dbReference>
<name>A0A1F7ULF7_9BACT</name>
<keyword evidence="3" id="KW-0238">DNA-binding</keyword>
<dbReference type="SUPFAM" id="SSF52540">
    <property type="entry name" value="P-loop containing nucleoside triphosphate hydrolases"/>
    <property type="match status" value="1"/>
</dbReference>
<evidence type="ECO:0000256" key="3">
    <source>
        <dbReference type="ARBA" id="ARBA00023125"/>
    </source>
</evidence>
<dbReference type="GO" id="GO:0006310">
    <property type="term" value="P:DNA recombination"/>
    <property type="evidence" value="ECO:0007669"/>
    <property type="project" value="TreeGrafter"/>
</dbReference>
<reference evidence="5 6" key="1">
    <citation type="journal article" date="2016" name="Nat. Commun.">
        <title>Thousands of microbial genomes shed light on interconnected biogeochemical processes in an aquifer system.</title>
        <authorList>
            <person name="Anantharaman K."/>
            <person name="Brown C.T."/>
            <person name="Hug L.A."/>
            <person name="Sharon I."/>
            <person name="Castelle C.J."/>
            <person name="Probst A.J."/>
            <person name="Thomas B.C."/>
            <person name="Singh A."/>
            <person name="Wilkins M.J."/>
            <person name="Karaoz U."/>
            <person name="Brodie E.L."/>
            <person name="Williams K.H."/>
            <person name="Hubbard S.S."/>
            <person name="Banfield J.F."/>
        </authorList>
    </citation>
    <scope>NUCLEOTIDE SEQUENCE [LARGE SCALE GENOMIC DNA]</scope>
</reference>
<evidence type="ECO:0000259" key="4">
    <source>
        <dbReference type="Pfam" id="PF17764"/>
    </source>
</evidence>
<dbReference type="InterPro" id="IPR042115">
    <property type="entry name" value="PriA_3primeBD_sf"/>
</dbReference>
<evidence type="ECO:0000256" key="2">
    <source>
        <dbReference type="ARBA" id="ARBA00022840"/>
    </source>
</evidence>
<proteinExistence type="predicted"/>
<evidence type="ECO:0000313" key="6">
    <source>
        <dbReference type="Proteomes" id="UP000176603"/>
    </source>
</evidence>
<dbReference type="Proteomes" id="UP000176603">
    <property type="component" value="Unassembled WGS sequence"/>
</dbReference>
<dbReference type="Pfam" id="PF17764">
    <property type="entry name" value="PriA_3primeBD"/>
    <property type="match status" value="1"/>
</dbReference>
<evidence type="ECO:0000256" key="1">
    <source>
        <dbReference type="ARBA" id="ARBA00022741"/>
    </source>
</evidence>
<dbReference type="Gene3D" id="3.40.50.300">
    <property type="entry name" value="P-loop containing nucleotide triphosphate hydrolases"/>
    <property type="match status" value="1"/>
</dbReference>
<dbReference type="EMBL" id="MGEH01000018">
    <property type="protein sequence ID" value="OGL79099.1"/>
    <property type="molecule type" value="Genomic_DNA"/>
</dbReference>
<dbReference type="Gene3D" id="3.40.1440.60">
    <property type="entry name" value="PriA, 3(prime) DNA-binding domain"/>
    <property type="match status" value="1"/>
</dbReference>
<sequence>MVASVIPSIRTPRGVDVFEYDVPDGMTIETGRLVWIPFRSKRIVGLVHDIREDATTNKPRKPIEATYAGLRFGEGTLRLLDALAIRSLTSTPSILHAWLGTLPKKPRDVRVRPVQASLMATREERYLLNHWLGDRGVIETAKKASKDKQRVLILTPWASRAAWLSDRCDAALLTSDLAAGARFKAWTNFLRGDTHVLVATRVGAWLAAEADLVILDEPENDDHKQDELAPRFDVRWMVENAGTSLVSIGLTPRLSALRSPTIPTLEPRLAAVDIHRADWSPISGLQRRTVNIIEESRKEGRETYIIHPIHGDRARIRCADCGWTAVCARCGAGLTVKGRSTACARCHMTTETTLTCPACGGQDLSKSRPGRERLEKDLQAHGLGGKVHVLSIGEWNDLTSIPTNSLVILTDLSLLPGYADDVRRRERLIIAFRRLADACQTGNADLVVQSDPLLLAEAKSWLTTQGCRDALLHEATERAQFHLPPSVRLVKIIVRDSGSSDDLLTTLRPRIGTVAGASLSGPYPVLFRSSTRTGRSIIHLTVPADTPDSTIVDALQPVVVTNALIDLDPIAFFE</sequence>
<dbReference type="GO" id="GO:0043138">
    <property type="term" value="F:3'-5' DNA helicase activity"/>
    <property type="evidence" value="ECO:0007669"/>
    <property type="project" value="TreeGrafter"/>
</dbReference>
<evidence type="ECO:0000313" key="5">
    <source>
        <dbReference type="EMBL" id="OGL79099.1"/>
    </source>
</evidence>
<organism evidence="5 6">
    <name type="scientific">Candidatus Uhrbacteria bacterium RIFCSPHIGHO2_12_FULL_60_25</name>
    <dbReference type="NCBI Taxonomy" id="1802399"/>
    <lineage>
        <taxon>Bacteria</taxon>
        <taxon>Candidatus Uhriibacteriota</taxon>
    </lineage>
</organism>
<protein>
    <recommendedName>
        <fullName evidence="4">Primosomal protein N' 3' DNA-binding domain-containing protein</fullName>
    </recommendedName>
</protein>
<accession>A0A1F7ULF7</accession>
<dbReference type="STRING" id="1802399.A3E39_02540"/>
<gene>
    <name evidence="5" type="ORF">A3E39_02540</name>
</gene>
<keyword evidence="2" id="KW-0067">ATP-binding</keyword>